<dbReference type="InterPro" id="IPR032474">
    <property type="entry name" value="Argonaute_N"/>
</dbReference>
<dbReference type="Pfam" id="PF16486">
    <property type="entry name" value="ArgoN"/>
    <property type="match status" value="1"/>
</dbReference>
<dbReference type="InterPro" id="IPR032472">
    <property type="entry name" value="ArgoL2"/>
</dbReference>
<dbReference type="InterPro" id="IPR003165">
    <property type="entry name" value="Piwi"/>
</dbReference>
<name>A0ABR1ISX1_9AGAR</name>
<dbReference type="PANTHER" id="PTHR22891">
    <property type="entry name" value="EUKARYOTIC TRANSLATION INITIATION FACTOR 2C"/>
    <property type="match status" value="1"/>
</dbReference>
<organism evidence="3 4">
    <name type="scientific">Marasmiellus scandens</name>
    <dbReference type="NCBI Taxonomy" id="2682957"/>
    <lineage>
        <taxon>Eukaryota</taxon>
        <taxon>Fungi</taxon>
        <taxon>Dikarya</taxon>
        <taxon>Basidiomycota</taxon>
        <taxon>Agaricomycotina</taxon>
        <taxon>Agaricomycetes</taxon>
        <taxon>Agaricomycetidae</taxon>
        <taxon>Agaricales</taxon>
        <taxon>Marasmiineae</taxon>
        <taxon>Omphalotaceae</taxon>
        <taxon>Marasmiellus</taxon>
    </lineage>
</organism>
<feature type="domain" description="Beta/gamma crystallin 'Greek key'" evidence="2">
    <location>
        <begin position="727"/>
        <end position="766"/>
    </location>
</feature>
<dbReference type="EMBL" id="JBANRG010000069">
    <property type="protein sequence ID" value="KAK7440207.1"/>
    <property type="molecule type" value="Genomic_DNA"/>
</dbReference>
<dbReference type="InterPro" id="IPR045246">
    <property type="entry name" value="Piwi_ago-like"/>
</dbReference>
<dbReference type="Proteomes" id="UP001498398">
    <property type="component" value="Unassembled WGS sequence"/>
</dbReference>
<dbReference type="Gene3D" id="3.30.420.10">
    <property type="entry name" value="Ribonuclease H-like superfamily/Ribonuclease H"/>
    <property type="match status" value="1"/>
</dbReference>
<dbReference type="Pfam" id="PF02171">
    <property type="entry name" value="Piwi"/>
    <property type="match status" value="1"/>
</dbReference>
<dbReference type="Pfam" id="PF08699">
    <property type="entry name" value="ArgoL1"/>
    <property type="match status" value="1"/>
</dbReference>
<comment type="caution">
    <text evidence="3">The sequence shown here is derived from an EMBL/GenBank/DDBJ whole genome shotgun (WGS) entry which is preliminary data.</text>
</comment>
<dbReference type="Gene3D" id="3.40.50.2300">
    <property type="match status" value="1"/>
</dbReference>
<dbReference type="SMART" id="SM01163">
    <property type="entry name" value="DUF1785"/>
    <property type="match status" value="1"/>
</dbReference>
<dbReference type="InterPro" id="IPR001064">
    <property type="entry name" value="Beta/gamma_crystallin"/>
</dbReference>
<feature type="domain" description="Piwi" evidence="1">
    <location>
        <begin position="470"/>
        <end position="778"/>
    </location>
</feature>
<dbReference type="Gene3D" id="2.170.260.10">
    <property type="entry name" value="paz domain"/>
    <property type="match status" value="1"/>
</dbReference>
<evidence type="ECO:0000259" key="1">
    <source>
        <dbReference type="PROSITE" id="PS50822"/>
    </source>
</evidence>
<keyword evidence="4" id="KW-1185">Reference proteome</keyword>
<dbReference type="SUPFAM" id="SSF53098">
    <property type="entry name" value="Ribonuclease H-like"/>
    <property type="match status" value="1"/>
</dbReference>
<evidence type="ECO:0000313" key="3">
    <source>
        <dbReference type="EMBL" id="KAK7440207.1"/>
    </source>
</evidence>
<proteinExistence type="predicted"/>
<accession>A0ABR1ISX1</accession>
<dbReference type="InterPro" id="IPR036085">
    <property type="entry name" value="PAZ_dom_sf"/>
</dbReference>
<dbReference type="InterPro" id="IPR014811">
    <property type="entry name" value="ArgoL1"/>
</dbReference>
<dbReference type="PROSITE" id="PS50915">
    <property type="entry name" value="CRYSTALLIN_BETA_GAMMA"/>
    <property type="match status" value="1"/>
</dbReference>
<evidence type="ECO:0000313" key="4">
    <source>
        <dbReference type="Proteomes" id="UP001498398"/>
    </source>
</evidence>
<evidence type="ECO:0000259" key="2">
    <source>
        <dbReference type="PROSITE" id="PS50915"/>
    </source>
</evidence>
<dbReference type="Pfam" id="PF16488">
    <property type="entry name" value="ArgoL2"/>
    <property type="match status" value="1"/>
</dbReference>
<dbReference type="SUPFAM" id="SSF101690">
    <property type="entry name" value="PAZ domain"/>
    <property type="match status" value="1"/>
</dbReference>
<evidence type="ECO:0008006" key="5">
    <source>
        <dbReference type="Google" id="ProtNLM"/>
    </source>
</evidence>
<dbReference type="SMART" id="SM00950">
    <property type="entry name" value="Piwi"/>
    <property type="match status" value="1"/>
</dbReference>
<sequence>MNDIFNLVELIPEWENKSGKPVVLKAAKGSEVMMRLQTQIHPQDFPNPGAFDGKKNLFSFTKFRFPMKEYSGIPLDRSDSNGRRPKTVKIKIAFVNDVNIGILNKLTQSKVRPDELGVDGVYYMALNMLNLFVQAQPRRANLHKGKSFYIDRNSSHATDRAMSPLKLLNGYFQSIRPALNRLILNVDVTVGAVLQQQSLVDACAGVCGIGDRARLRDVRSDSPNFMKLRQFFRGVKIIATTDSRRREKTIKDIIFDVGREKFDKDGQWTTVQDHFLRMHNFTIPPRTLGVRLGNHEMLPITVCDVVNQLYKGRLQPNHVSEVLKFIPQRPQYRLEKIKAGWQTLGHDTSEFLHGANITISQDAMTVSGRVLPSPQIMYGKQSVSVPRQPGVWDVMHKTLQQPAKVNCLLTFNLTGDRTTGVMVDFIKDLKAVMYERGMEIRRDAGFDAYNPQAEIGKILDRRKNEVNATLIIAILPENAQDLYNDVKRFGDIESGVVTQCVRWSPKVWRTDARRMNQYHNNLILKINAKLGGINYTPKTRMMNVVSEMPTMIIGADVSHPSPGSSTPSIASLVASFDPQASRYAAFLRPQHSRLEIINDIQALMHQALNAFTGPKFSRNPPPRRVIIFRDGVSEGEFEKVREYELGGLKEFLTQAYQKINAPHRPRITFIIVGKRHHYRFFPENERNADRTGNCPPGLVVDRDIAHPVYMDFYLQSQAGLKGTSVPSHYTVLEDENFGGRADDLQELAYSLCHNYARATRSVKIPAPVYYADVSPCLY</sequence>
<protein>
    <recommendedName>
        <fullName evidence="5">Piwi-domain-containing protein</fullName>
    </recommendedName>
</protein>
<dbReference type="InterPro" id="IPR036397">
    <property type="entry name" value="RNaseH_sf"/>
</dbReference>
<dbReference type="PROSITE" id="PS50822">
    <property type="entry name" value="PIWI"/>
    <property type="match status" value="1"/>
</dbReference>
<gene>
    <name evidence="3" type="ORF">VKT23_017149</name>
</gene>
<dbReference type="CDD" id="cd04657">
    <property type="entry name" value="Piwi_ago-like"/>
    <property type="match status" value="1"/>
</dbReference>
<reference evidence="3 4" key="1">
    <citation type="submission" date="2024-01" db="EMBL/GenBank/DDBJ databases">
        <title>A draft genome for the cacao thread blight pathogen Marasmiellus scandens.</title>
        <authorList>
            <person name="Baruah I.K."/>
            <person name="Leung J."/>
            <person name="Bukari Y."/>
            <person name="Amoako-Attah I."/>
            <person name="Meinhardt L.W."/>
            <person name="Bailey B.A."/>
            <person name="Cohen S.P."/>
        </authorList>
    </citation>
    <scope>NUCLEOTIDE SEQUENCE [LARGE SCALE GENOMIC DNA]</scope>
    <source>
        <strain evidence="3 4">GH-19</strain>
    </source>
</reference>
<dbReference type="InterPro" id="IPR012337">
    <property type="entry name" value="RNaseH-like_sf"/>
</dbReference>